<dbReference type="GeneID" id="100898946"/>
<dbReference type="GO" id="GO:0031932">
    <property type="term" value="C:TORC2 complex"/>
    <property type="evidence" value="ECO:0007669"/>
    <property type="project" value="InterPro"/>
</dbReference>
<feature type="domain" description="SIN1-type PH" evidence="4">
    <location>
        <begin position="390"/>
        <end position="503"/>
    </location>
</feature>
<dbReference type="CTD" id="36604"/>
<dbReference type="InterPro" id="IPR008828">
    <property type="entry name" value="Sin1/Avo1"/>
</dbReference>
<dbReference type="InterPro" id="IPR031567">
    <property type="entry name" value="CRIM_dom"/>
</dbReference>
<sequence length="532" mass="60839">MALFDDPRFLLSHIRHSFRNSDESRMYELAMVTDIMHQNPFEPMRGKDSTTSSPSSLLSAQLDLYSVNDPELVQMAHSCDIVMDNELVGAHRRRSNTAQRLDKLKKERRLQAKIKRITLRNPHPTDQQDPKDGTIVFVAKEIRRQPYDPAAEKKVTSLLSHLLITRPLPVNPFSAYSRLDIRGQPTAKRIKVYLPMLPEADRGFPMTVSCDGNTTVGDLIGLICWQYTIEERKPDLKPHTKYYCLRFAEETGEVEDEFPSVDNREPIGKYDFPSYQIQEITPLDTMPFVVTFYMNEGFSKVTLEGEGATLRDAVNELFKHRAGLQDAIGSDFVVEKRTGPGVPLSLDARLDSFYTTEFRLRAEAAPPVQQRVNKHTPRLPELKMFSAGSFQTYMVQMIQKIGKNVTVQLAVSSEKIEITPLPQKSVNKMLWQVKPASHNMKYIAGCELMTPKMILEFFHFAGSDKRCLKIVYMDGESFKDYMFEASIEKASEIDDQIKSILQMRSTDAQKAYNVERQKRLSRKPSFLSNPFG</sequence>
<dbReference type="Proteomes" id="UP000694867">
    <property type="component" value="Unplaced"/>
</dbReference>
<dbReference type="PANTHER" id="PTHR13335">
    <property type="entry name" value="TARGET OF RAPAMYCIN COMPLEX 2 SUBUNIT MAPKAP1"/>
    <property type="match status" value="1"/>
</dbReference>
<evidence type="ECO:0000256" key="1">
    <source>
        <dbReference type="ARBA" id="ARBA00009407"/>
    </source>
</evidence>
<dbReference type="Pfam" id="PF16979">
    <property type="entry name" value="SIN1_PH"/>
    <property type="match status" value="1"/>
</dbReference>
<evidence type="ECO:0000259" key="3">
    <source>
        <dbReference type="Pfam" id="PF16978"/>
    </source>
</evidence>
<gene>
    <name evidence="6" type="primary">LOC100898946</name>
</gene>
<dbReference type="RefSeq" id="XP_028968426.1">
    <property type="nucleotide sequence ID" value="XM_029112593.1"/>
</dbReference>
<dbReference type="GO" id="GO:0005737">
    <property type="term" value="C:cytoplasm"/>
    <property type="evidence" value="ECO:0007669"/>
    <property type="project" value="TreeGrafter"/>
</dbReference>
<dbReference type="Pfam" id="PF05422">
    <property type="entry name" value="SIN1"/>
    <property type="match status" value="1"/>
</dbReference>
<evidence type="ECO:0000313" key="5">
    <source>
        <dbReference type="Proteomes" id="UP000694867"/>
    </source>
</evidence>
<organism evidence="5 6">
    <name type="scientific">Galendromus occidentalis</name>
    <name type="common">western predatory mite</name>
    <dbReference type="NCBI Taxonomy" id="34638"/>
    <lineage>
        <taxon>Eukaryota</taxon>
        <taxon>Metazoa</taxon>
        <taxon>Ecdysozoa</taxon>
        <taxon>Arthropoda</taxon>
        <taxon>Chelicerata</taxon>
        <taxon>Arachnida</taxon>
        <taxon>Acari</taxon>
        <taxon>Parasitiformes</taxon>
        <taxon>Mesostigmata</taxon>
        <taxon>Gamasina</taxon>
        <taxon>Phytoseioidea</taxon>
        <taxon>Phytoseiidae</taxon>
        <taxon>Typhlodrominae</taxon>
        <taxon>Galendromus</taxon>
    </lineage>
</organism>
<evidence type="ECO:0000313" key="6">
    <source>
        <dbReference type="RefSeq" id="XP_028968426.1"/>
    </source>
</evidence>
<dbReference type="AlphaFoldDB" id="A0AAJ7SI15"/>
<feature type="domain" description="CRIM" evidence="3">
    <location>
        <begin position="156"/>
        <end position="279"/>
    </location>
</feature>
<dbReference type="InterPro" id="IPR032679">
    <property type="entry name" value="Sin1_N"/>
</dbReference>
<dbReference type="InterPro" id="IPR011993">
    <property type="entry name" value="PH-like_dom_sf"/>
</dbReference>
<proteinExistence type="inferred from homology"/>
<dbReference type="GO" id="GO:0038203">
    <property type="term" value="P:TORC2 signaling"/>
    <property type="evidence" value="ECO:0007669"/>
    <property type="project" value="TreeGrafter"/>
</dbReference>
<comment type="similarity">
    <text evidence="1">Belongs to the SIN1 family.</text>
</comment>
<dbReference type="Gene3D" id="2.30.29.30">
    <property type="entry name" value="Pleckstrin-homology domain (PH domain)/Phosphotyrosine-binding domain (PTB)"/>
    <property type="match status" value="1"/>
</dbReference>
<reference evidence="6" key="1">
    <citation type="submission" date="2025-08" db="UniProtKB">
        <authorList>
            <consortium name="RefSeq"/>
        </authorList>
    </citation>
    <scope>IDENTIFICATION</scope>
</reference>
<name>A0AAJ7SI15_9ACAR</name>
<evidence type="ECO:0000259" key="4">
    <source>
        <dbReference type="Pfam" id="PF16979"/>
    </source>
</evidence>
<dbReference type="GO" id="GO:0005886">
    <property type="term" value="C:plasma membrane"/>
    <property type="evidence" value="ECO:0007669"/>
    <property type="project" value="TreeGrafter"/>
</dbReference>
<accession>A0AAJ7SI15</accession>
<dbReference type="GO" id="GO:0005546">
    <property type="term" value="F:phosphatidylinositol-4,5-bisphosphate binding"/>
    <property type="evidence" value="ECO:0007669"/>
    <property type="project" value="TreeGrafter"/>
</dbReference>
<feature type="domain" description="Sin1 N-terminal" evidence="2">
    <location>
        <begin position="47"/>
        <end position="132"/>
    </location>
</feature>
<dbReference type="PANTHER" id="PTHR13335:SF1">
    <property type="entry name" value="TARGET OF RAPAMYCIN COMPLEX 2 SUBUNIT MAPKAP1"/>
    <property type="match status" value="1"/>
</dbReference>
<protein>
    <submittedName>
        <fullName evidence="6">Target of rapamycin complex 2 subunit MAPKAP1</fullName>
    </submittedName>
</protein>
<dbReference type="KEGG" id="goe:100898946"/>
<evidence type="ECO:0000259" key="2">
    <source>
        <dbReference type="Pfam" id="PF05422"/>
    </source>
</evidence>
<keyword evidence="5" id="KW-1185">Reference proteome</keyword>
<dbReference type="InterPro" id="IPR031313">
    <property type="entry name" value="Sin1_PH_dom"/>
</dbReference>
<dbReference type="Pfam" id="PF16978">
    <property type="entry name" value="CRIM"/>
    <property type="match status" value="1"/>
</dbReference>